<dbReference type="InterPro" id="IPR007248">
    <property type="entry name" value="Mpv17_PMP22"/>
</dbReference>
<dbReference type="Proteomes" id="UP000236161">
    <property type="component" value="Unassembled WGS sequence"/>
</dbReference>
<keyword evidence="6" id="KW-1133">Transmembrane helix</keyword>
<feature type="region of interest" description="Disordered" evidence="9">
    <location>
        <begin position="914"/>
        <end position="936"/>
    </location>
</feature>
<dbReference type="Pfam" id="PF04117">
    <property type="entry name" value="Mpv17_PMP22"/>
    <property type="match status" value="2"/>
</dbReference>
<evidence type="ECO:0000256" key="3">
    <source>
        <dbReference type="ARBA" id="ARBA00006824"/>
    </source>
</evidence>
<dbReference type="SUPFAM" id="SSF54695">
    <property type="entry name" value="POZ domain"/>
    <property type="match status" value="1"/>
</dbReference>
<dbReference type="InterPro" id="IPR011333">
    <property type="entry name" value="SKP1/BTB/POZ_sf"/>
</dbReference>
<dbReference type="PROSITE" id="PS50097">
    <property type="entry name" value="BTB"/>
    <property type="match status" value="1"/>
</dbReference>
<dbReference type="InterPro" id="IPR027356">
    <property type="entry name" value="NPH3_dom"/>
</dbReference>
<dbReference type="InterPro" id="IPR043454">
    <property type="entry name" value="NPH3/RPT2-like"/>
</dbReference>
<feature type="region of interest" description="Disordered" evidence="9">
    <location>
        <begin position="875"/>
        <end position="895"/>
    </location>
</feature>
<feature type="domain" description="NPH3" evidence="11">
    <location>
        <begin position="762"/>
        <end position="812"/>
    </location>
</feature>
<comment type="similarity">
    <text evidence="8">Belongs to the NPH3 family.</text>
</comment>
<evidence type="ECO:0000256" key="5">
    <source>
        <dbReference type="ARBA" id="ARBA00022786"/>
    </source>
</evidence>
<comment type="subcellular location">
    <subcellularLocation>
        <location evidence="1">Membrane</location>
        <topology evidence="1">Multi-pass membrane protein</topology>
    </subcellularLocation>
</comment>
<evidence type="ECO:0000256" key="8">
    <source>
        <dbReference type="PROSITE-ProRule" id="PRU00982"/>
    </source>
</evidence>
<keyword evidence="7" id="KW-0472">Membrane</keyword>
<keyword evidence="4" id="KW-0812">Transmembrane</keyword>
<dbReference type="SMART" id="SM00225">
    <property type="entry name" value="BTB"/>
    <property type="match status" value="1"/>
</dbReference>
<evidence type="ECO:0000256" key="1">
    <source>
        <dbReference type="ARBA" id="ARBA00004141"/>
    </source>
</evidence>
<evidence type="ECO:0000256" key="4">
    <source>
        <dbReference type="ARBA" id="ARBA00022692"/>
    </source>
</evidence>
<evidence type="ECO:0000256" key="9">
    <source>
        <dbReference type="SAM" id="MobiDB-lite"/>
    </source>
</evidence>
<comment type="pathway">
    <text evidence="2">Protein modification; protein ubiquitination.</text>
</comment>
<reference evidence="12 13" key="1">
    <citation type="journal article" date="2017" name="Nature">
        <title>The Apostasia genome and the evolution of orchids.</title>
        <authorList>
            <person name="Zhang G.Q."/>
            <person name="Liu K.W."/>
            <person name="Li Z."/>
            <person name="Lohaus R."/>
            <person name="Hsiao Y.Y."/>
            <person name="Niu S.C."/>
            <person name="Wang J.Y."/>
            <person name="Lin Y.C."/>
            <person name="Xu Q."/>
            <person name="Chen L.J."/>
            <person name="Yoshida K."/>
            <person name="Fujiwara S."/>
            <person name="Wang Z.W."/>
            <person name="Zhang Y.Q."/>
            <person name="Mitsuda N."/>
            <person name="Wang M."/>
            <person name="Liu G.H."/>
            <person name="Pecoraro L."/>
            <person name="Huang H.X."/>
            <person name="Xiao X.J."/>
            <person name="Lin M."/>
            <person name="Wu X.Y."/>
            <person name="Wu W.L."/>
            <person name="Chen Y.Y."/>
            <person name="Chang S.B."/>
            <person name="Sakamoto S."/>
            <person name="Ohme-Takagi M."/>
            <person name="Yagi M."/>
            <person name="Zeng S.J."/>
            <person name="Shen C.Y."/>
            <person name="Yeh C.M."/>
            <person name="Luo Y.B."/>
            <person name="Tsai W.C."/>
            <person name="Van de Peer Y."/>
            <person name="Liu Z.J."/>
        </authorList>
    </citation>
    <scope>NUCLEOTIDE SEQUENCE [LARGE SCALE GENOMIC DNA]</scope>
    <source>
        <strain evidence="13">cv. Shenzhen</strain>
        <tissue evidence="12">Stem</tissue>
    </source>
</reference>
<protein>
    <submittedName>
        <fullName evidence="12">BTB/POZ domain-containing protein</fullName>
    </submittedName>
</protein>
<feature type="compositionally biased region" description="Basic residues" evidence="9">
    <location>
        <begin position="925"/>
        <end position="936"/>
    </location>
</feature>
<evidence type="ECO:0000259" key="10">
    <source>
        <dbReference type="PROSITE" id="PS50097"/>
    </source>
</evidence>
<dbReference type="OrthoDB" id="624345at2759"/>
<name>A0A2I0ADM3_9ASPA</name>
<evidence type="ECO:0000259" key="11">
    <source>
        <dbReference type="PROSITE" id="PS51649"/>
    </source>
</evidence>
<dbReference type="InterPro" id="IPR000210">
    <property type="entry name" value="BTB/POZ_dom"/>
</dbReference>
<comment type="similarity">
    <text evidence="3">Belongs to the peroxisomal membrane protein PXMP2/4 family.</text>
</comment>
<accession>A0A2I0ADM3</accession>
<dbReference type="Pfam" id="PF00651">
    <property type="entry name" value="BTB"/>
    <property type="match status" value="1"/>
</dbReference>
<gene>
    <name evidence="12" type="ORF">AXF42_Ash009148</name>
</gene>
<feature type="compositionally biased region" description="Basic and acidic residues" evidence="9">
    <location>
        <begin position="914"/>
        <end position="924"/>
    </location>
</feature>
<evidence type="ECO:0000313" key="12">
    <source>
        <dbReference type="EMBL" id="PKA53652.1"/>
    </source>
</evidence>
<keyword evidence="5" id="KW-0833">Ubl conjugation pathway</keyword>
<keyword evidence="13" id="KW-1185">Reference proteome</keyword>
<organism evidence="12 13">
    <name type="scientific">Apostasia shenzhenica</name>
    <dbReference type="NCBI Taxonomy" id="1088818"/>
    <lineage>
        <taxon>Eukaryota</taxon>
        <taxon>Viridiplantae</taxon>
        <taxon>Streptophyta</taxon>
        <taxon>Embryophyta</taxon>
        <taxon>Tracheophyta</taxon>
        <taxon>Spermatophyta</taxon>
        <taxon>Magnoliopsida</taxon>
        <taxon>Liliopsida</taxon>
        <taxon>Asparagales</taxon>
        <taxon>Orchidaceae</taxon>
        <taxon>Apostasioideae</taxon>
        <taxon>Apostasia</taxon>
    </lineage>
</organism>
<dbReference type="EMBL" id="KZ451993">
    <property type="protein sequence ID" value="PKA53652.1"/>
    <property type="molecule type" value="Genomic_DNA"/>
</dbReference>
<sequence>MSGSFLRCGGLKAWELLCRFPVRLDPAAQRPRAYVRSTPAAAKFNQDSAARLSPAASSALASSVASRSSRSGFVSWYLGMIEARPVLTKSVTAGAIFSVADISSQMITLSTFDSLDWIRTLRMGSYGLLISGPSLHLWFNFVSRILPKRDVINTLKKMFLGQAMYGPIMTAVFFSVNAGLKGESAAEIFARLKRDLIPTLKSGIVYWPMCDFITFKFFPVRLQPLVSNSFSFLWTIYITYMASLQKPTVHQLISFSLHSAADLSAELVKQPSQRDEERGERREMAGSFLRSGGIRARELLCRVSPAPAAQRPRAYVRLTPGTTKFIGDSAARVPPVASSALASSVASRSGLVGWYLGMIEARPVLTKGVTAGAIFSSADISSQMITLSAFDSLDWIRTLRMGSYGMLIAGPSLHLWFCFVSKILPKTDIINTLKKIFLGQTTYGPIMTAVFFSVNAGVQGESAAEISARLKRDLIPTFLRGLVYWPMCDFITFKFFPVRLQLFIHRQKIEISKESKLLFKLCRSPDQLILAQETPSDITVYAAGSSFSLHKFPLVSKCGLIKKLLSEPNIQNPSSIEIPDIPGGSEAFELAAKFCYGINFEINTDNIAILCCASEFLEMTEELADGNLLRRTESYLEEVLFTSLSSSIAVLHKSEELLPMTEKVKLVSRLIDAIAYLACKSSYETLSSKDWWAAELTVLRIETFQRVLMAMKARGFKQLALGPVVMLYAQKSLRGLDVFGRGRKKIEPREEHEKRVILETVAHPSLNDTERKKLCSLMDCRRLSREACAHAAQNDRLPVQTVVQVLYFEQQRIRESSFAGSFMSGGDSPAPSNKSCSFGPSYYAGADELLQLKRENDSLKLELAKMKMLLKEKEKASGPVASVSAGKPPLPRKSFMNSVSKKIGRLYPFMRSESDNKSLLEKGKMKPPKNRRHSIS</sequence>
<dbReference type="Gene3D" id="3.30.710.10">
    <property type="entry name" value="Potassium Channel Kv1.1, Chain A"/>
    <property type="match status" value="1"/>
</dbReference>
<dbReference type="Pfam" id="PF03000">
    <property type="entry name" value="NPH3"/>
    <property type="match status" value="2"/>
</dbReference>
<dbReference type="STRING" id="1088818.A0A2I0ADM3"/>
<evidence type="ECO:0000256" key="2">
    <source>
        <dbReference type="ARBA" id="ARBA00004906"/>
    </source>
</evidence>
<evidence type="ECO:0000313" key="13">
    <source>
        <dbReference type="Proteomes" id="UP000236161"/>
    </source>
</evidence>
<dbReference type="PROSITE" id="PS51649">
    <property type="entry name" value="NPH3"/>
    <property type="match status" value="1"/>
</dbReference>
<feature type="domain" description="BTB" evidence="10">
    <location>
        <begin position="536"/>
        <end position="604"/>
    </location>
</feature>
<dbReference type="AlphaFoldDB" id="A0A2I0ADM3"/>
<dbReference type="GO" id="GO:0016020">
    <property type="term" value="C:membrane"/>
    <property type="evidence" value="ECO:0007669"/>
    <property type="project" value="UniProtKB-SubCell"/>
</dbReference>
<proteinExistence type="inferred from homology"/>
<evidence type="ECO:0000256" key="7">
    <source>
        <dbReference type="ARBA" id="ARBA00023136"/>
    </source>
</evidence>
<evidence type="ECO:0000256" key="6">
    <source>
        <dbReference type="ARBA" id="ARBA00022989"/>
    </source>
</evidence>
<dbReference type="PANTHER" id="PTHR32370">
    <property type="entry name" value="OS12G0117600 PROTEIN"/>
    <property type="match status" value="1"/>
</dbReference>